<keyword evidence="3" id="KW-1185">Reference proteome</keyword>
<protein>
    <submittedName>
        <fullName evidence="2">Uncharacterized protein</fullName>
    </submittedName>
</protein>
<feature type="region of interest" description="Disordered" evidence="1">
    <location>
        <begin position="171"/>
        <end position="202"/>
    </location>
</feature>
<comment type="caution">
    <text evidence="2">The sequence shown here is derived from an EMBL/GenBank/DDBJ whole genome shotgun (WGS) entry which is preliminary data.</text>
</comment>
<evidence type="ECO:0000256" key="1">
    <source>
        <dbReference type="SAM" id="MobiDB-lite"/>
    </source>
</evidence>
<feature type="region of interest" description="Disordered" evidence="1">
    <location>
        <begin position="247"/>
        <end position="277"/>
    </location>
</feature>
<gene>
    <name evidence="2" type="ORF">AAWM_08415</name>
</gene>
<organism evidence="2 3">
    <name type="scientific">Aspergillus awamori</name>
    <name type="common">Black koji mold</name>
    <dbReference type="NCBI Taxonomy" id="105351"/>
    <lineage>
        <taxon>Eukaryota</taxon>
        <taxon>Fungi</taxon>
        <taxon>Dikarya</taxon>
        <taxon>Ascomycota</taxon>
        <taxon>Pezizomycotina</taxon>
        <taxon>Eurotiomycetes</taxon>
        <taxon>Eurotiomycetidae</taxon>
        <taxon>Eurotiales</taxon>
        <taxon>Aspergillaceae</taxon>
        <taxon>Aspergillus</taxon>
    </lineage>
</organism>
<dbReference type="EMBL" id="BDHI01000021">
    <property type="protein sequence ID" value="GCB25530.1"/>
    <property type="molecule type" value="Genomic_DNA"/>
</dbReference>
<feature type="compositionally biased region" description="Basic residues" evidence="1">
    <location>
        <begin position="264"/>
        <end position="276"/>
    </location>
</feature>
<accession>A0A401L1X6</accession>
<proteinExistence type="predicted"/>
<dbReference type="Proteomes" id="UP000286921">
    <property type="component" value="Unassembled WGS sequence"/>
</dbReference>
<reference evidence="2 3" key="1">
    <citation type="submission" date="2016-09" db="EMBL/GenBank/DDBJ databases">
        <title>Aspergillus awamori IFM 58123T.</title>
        <authorList>
            <person name="Kusuya Y."/>
            <person name="Shimizu M."/>
            <person name="Takahashi H."/>
            <person name="Yaguchi T."/>
        </authorList>
    </citation>
    <scope>NUCLEOTIDE SEQUENCE [LARGE SCALE GENOMIC DNA]</scope>
    <source>
        <strain evidence="2 3">IFM 58123</strain>
    </source>
</reference>
<feature type="compositionally biased region" description="Basic and acidic residues" evidence="1">
    <location>
        <begin position="247"/>
        <end position="263"/>
    </location>
</feature>
<sequence length="555" mass="62137">MSSSDTPSLARHPKKAERSLGDHAGNALDSVTSPDGQDAINSPSDAPALQVAASSPSTPNSEQSAGLYDVHNDIPVDPVILADDGLWMIEELQSTYPDDSFVVSETSCPYPDPPAVLCDTFVYHPNSNPQPTRLDSNPRSVSPHGQGHMKNLASYDNAEAVIISCDSPVSASTCGQQSKLRKRRPRTLDGQPSKRFRGPMSGPKEDTSFLALRAHFLSLSFDERLQFLSWLFEGALPRCIPQLDLKTSKDKDERPPCDLDHLSKFRGHRGTSRKGKPWSSEEVNLLLKLRRDEGRPWRMRQTEPERLSIRLSKTLQPLNVAPWGALAMWHLGVPIAVGAPMIVVQDDEYTAAVERLESAGFYRSVPNRAPPPEILEDHPNPQQMLEEINSGYNRLDRSCAVFDYPRGDPAEKSLQLYLFPNSFAHLFQEDIPRSSSEIRDAAPTKRYKTYDNLYYPLERALVKSFVKAAIDEETETGFSAWGETLRSWISLMTGYLVVDNDVLDGCPDEQAVEWYSRNFGRIHEAMFGPIDRRISKRLGSGRDMPTDMRGNRIQQ</sequence>
<evidence type="ECO:0000313" key="2">
    <source>
        <dbReference type="EMBL" id="GCB25530.1"/>
    </source>
</evidence>
<evidence type="ECO:0000313" key="3">
    <source>
        <dbReference type="Proteomes" id="UP000286921"/>
    </source>
</evidence>
<feature type="compositionally biased region" description="Polar residues" evidence="1">
    <location>
        <begin position="29"/>
        <end position="44"/>
    </location>
</feature>
<feature type="region of interest" description="Disordered" evidence="1">
    <location>
        <begin position="1"/>
        <end position="69"/>
    </location>
</feature>
<feature type="compositionally biased region" description="Polar residues" evidence="1">
    <location>
        <begin position="52"/>
        <end position="64"/>
    </location>
</feature>
<name>A0A401L1X6_ASPAW</name>
<dbReference type="AlphaFoldDB" id="A0A401L1X6"/>